<organism evidence="1 2">
    <name type="scientific">Thalictrum thalictroides</name>
    <name type="common">Rue-anemone</name>
    <name type="synonym">Anemone thalictroides</name>
    <dbReference type="NCBI Taxonomy" id="46969"/>
    <lineage>
        <taxon>Eukaryota</taxon>
        <taxon>Viridiplantae</taxon>
        <taxon>Streptophyta</taxon>
        <taxon>Embryophyta</taxon>
        <taxon>Tracheophyta</taxon>
        <taxon>Spermatophyta</taxon>
        <taxon>Magnoliopsida</taxon>
        <taxon>Ranunculales</taxon>
        <taxon>Ranunculaceae</taxon>
        <taxon>Thalictroideae</taxon>
        <taxon>Thalictrum</taxon>
    </lineage>
</organism>
<evidence type="ECO:0000313" key="1">
    <source>
        <dbReference type="EMBL" id="KAF5187058.1"/>
    </source>
</evidence>
<proteinExistence type="predicted"/>
<evidence type="ECO:0000313" key="2">
    <source>
        <dbReference type="Proteomes" id="UP000554482"/>
    </source>
</evidence>
<gene>
    <name evidence="1" type="ORF">FRX31_023355</name>
</gene>
<protein>
    <submittedName>
        <fullName evidence="1">Uncharacterized protein</fullName>
    </submittedName>
</protein>
<name>A0A7J6VR49_THATH</name>
<dbReference type="Proteomes" id="UP000554482">
    <property type="component" value="Unassembled WGS sequence"/>
</dbReference>
<comment type="caution">
    <text evidence="1">The sequence shown here is derived from an EMBL/GenBank/DDBJ whole genome shotgun (WGS) entry which is preliminary data.</text>
</comment>
<sequence length="162" mass="19007">MIIDFSIVHSAIWWLKRNFVLLLGELFRLFIQKRAGIPSDNRVLSLETYTLKWLMESYRFSKSIWEELVAVKGEIVNICKHSVTVIDEHFSPAAVGESRISIKLSSFDPRRFSSTQNFHRFYYNMLKIFCFVGSATKVREKMKEEGLFELFVDLCFRCSTIS</sequence>
<reference evidence="1 2" key="1">
    <citation type="submission" date="2020-06" db="EMBL/GenBank/DDBJ databases">
        <title>Transcriptomic and genomic resources for Thalictrum thalictroides and T. hernandezii: Facilitating candidate gene discovery in an emerging model plant lineage.</title>
        <authorList>
            <person name="Arias T."/>
            <person name="Riano-Pachon D.M."/>
            <person name="Di Stilio V.S."/>
        </authorList>
    </citation>
    <scope>NUCLEOTIDE SEQUENCE [LARGE SCALE GENOMIC DNA]</scope>
    <source>
        <strain evidence="2">cv. WT478/WT964</strain>
        <tissue evidence="1">Leaves</tissue>
    </source>
</reference>
<dbReference type="EMBL" id="JABWDY010028508">
    <property type="protein sequence ID" value="KAF5187058.1"/>
    <property type="molecule type" value="Genomic_DNA"/>
</dbReference>
<accession>A0A7J6VR49</accession>
<keyword evidence="2" id="KW-1185">Reference proteome</keyword>
<dbReference type="AlphaFoldDB" id="A0A7J6VR49"/>